<name>A0A1V4T0F0_9GAMM</name>
<dbReference type="SUPFAM" id="SSF55846">
    <property type="entry name" value="N-acetylmuramoyl-L-alanine amidase-like"/>
    <property type="match status" value="1"/>
</dbReference>
<protein>
    <recommendedName>
        <fullName evidence="1">N-acetylmuramoyl-L-alanine amidase domain-containing protein</fullName>
    </recommendedName>
</protein>
<feature type="non-terminal residue" evidence="2">
    <location>
        <position position="214"/>
    </location>
</feature>
<dbReference type="AlphaFoldDB" id="A0A1V4T0F0"/>
<proteinExistence type="predicted"/>
<evidence type="ECO:0000259" key="1">
    <source>
        <dbReference type="SMART" id="SM00644"/>
    </source>
</evidence>
<dbReference type="GO" id="GO:0008745">
    <property type="term" value="F:N-acetylmuramoyl-L-alanine amidase activity"/>
    <property type="evidence" value="ECO:0007669"/>
    <property type="project" value="InterPro"/>
</dbReference>
<dbReference type="CDD" id="cd06583">
    <property type="entry name" value="PGRP"/>
    <property type="match status" value="1"/>
</dbReference>
<reference evidence="2 3" key="1">
    <citation type="submission" date="2017-01" db="EMBL/GenBank/DDBJ databases">
        <title>Genome Sequencing of a Marine Spirillum, Oceanospirillum multiglobuliferum ATCC 33336, from Japan.</title>
        <authorList>
            <person name="Carney J.G."/>
            <person name="Trachtenberg A.M."/>
            <person name="Rheaume B.A."/>
            <person name="Linnane J.D."/>
            <person name="Pitts N.L."/>
            <person name="Mykles D.L."/>
            <person name="Maclea K.S."/>
        </authorList>
    </citation>
    <scope>NUCLEOTIDE SEQUENCE [LARGE SCALE GENOMIC DNA]</scope>
    <source>
        <strain evidence="2 3">ATCC 33336</strain>
    </source>
</reference>
<dbReference type="InterPro" id="IPR002502">
    <property type="entry name" value="Amidase_domain"/>
</dbReference>
<feature type="domain" description="N-acetylmuramoyl-L-alanine amidase" evidence="1">
    <location>
        <begin position="11"/>
        <end position="152"/>
    </location>
</feature>
<dbReference type="Pfam" id="PF01510">
    <property type="entry name" value="Amidase_2"/>
    <property type="match status" value="1"/>
</dbReference>
<accession>A0A1V4T0F0</accession>
<dbReference type="GO" id="GO:0009253">
    <property type="term" value="P:peptidoglycan catabolic process"/>
    <property type="evidence" value="ECO:0007669"/>
    <property type="project" value="InterPro"/>
</dbReference>
<dbReference type="Gene3D" id="3.40.80.10">
    <property type="entry name" value="Peptidoglycan recognition protein-like"/>
    <property type="match status" value="1"/>
</dbReference>
<evidence type="ECO:0000313" key="3">
    <source>
        <dbReference type="Proteomes" id="UP000191418"/>
    </source>
</evidence>
<evidence type="ECO:0000313" key="2">
    <source>
        <dbReference type="EMBL" id="OPX54065.1"/>
    </source>
</evidence>
<dbReference type="InterPro" id="IPR036505">
    <property type="entry name" value="Amidase/PGRP_sf"/>
</dbReference>
<dbReference type="RefSeq" id="WP_211278117.1">
    <property type="nucleotide sequence ID" value="NZ_MTSM01000065.1"/>
</dbReference>
<sequence>MAYTVKQQIRQGLPQVGVKPYRQVHAHSTGNPNSTAQNEADYHDRRPVESGFFQYVVGDGVAIQTAPLNMGAYDVGGGWNAETFAAVELIESHKTRAEFERDYAIYCELLRDLANKGGIPVTLDTNDLAGIKTHNYCTHHQPNNFSDHVDPLPYLAKWGITLEQFRNDVCNSITSKTTTAEEQTIQKKKVGDIMLLFRNENSAEVYWLIGNKYT</sequence>
<gene>
    <name evidence="2" type="ORF">BTE48_16180</name>
</gene>
<comment type="caution">
    <text evidence="2">The sequence shown here is derived from an EMBL/GenBank/DDBJ whole genome shotgun (WGS) entry which is preliminary data.</text>
</comment>
<dbReference type="Proteomes" id="UP000191418">
    <property type="component" value="Unassembled WGS sequence"/>
</dbReference>
<organism evidence="2 3">
    <name type="scientific">Oceanospirillum multiglobuliferum</name>
    <dbReference type="NCBI Taxonomy" id="64969"/>
    <lineage>
        <taxon>Bacteria</taxon>
        <taxon>Pseudomonadati</taxon>
        <taxon>Pseudomonadota</taxon>
        <taxon>Gammaproteobacteria</taxon>
        <taxon>Oceanospirillales</taxon>
        <taxon>Oceanospirillaceae</taxon>
        <taxon>Oceanospirillum</taxon>
    </lineage>
</organism>
<dbReference type="SMART" id="SM00644">
    <property type="entry name" value="Ami_2"/>
    <property type="match status" value="1"/>
</dbReference>
<dbReference type="EMBL" id="MTSM01000065">
    <property type="protein sequence ID" value="OPX54065.1"/>
    <property type="molecule type" value="Genomic_DNA"/>
</dbReference>
<keyword evidence="3" id="KW-1185">Reference proteome</keyword>